<dbReference type="PROSITE" id="PS51154">
    <property type="entry name" value="MACRO"/>
    <property type="match status" value="1"/>
</dbReference>
<dbReference type="CDD" id="cd01439">
    <property type="entry name" value="TCCD_inducible_PARP_like"/>
    <property type="match status" value="1"/>
</dbReference>
<dbReference type="InterPro" id="IPR002589">
    <property type="entry name" value="Macro_dom"/>
</dbReference>
<dbReference type="AlphaFoldDB" id="A0A6J8CCN4"/>
<dbReference type="Pfam" id="PF00644">
    <property type="entry name" value="PARP"/>
    <property type="match status" value="1"/>
</dbReference>
<keyword evidence="10" id="KW-1185">Reference proteome</keyword>
<keyword evidence="5" id="KW-0539">Nucleus</keyword>
<gene>
    <name evidence="9" type="ORF">MCOR_27699</name>
</gene>
<evidence type="ECO:0000256" key="2">
    <source>
        <dbReference type="ARBA" id="ARBA00022676"/>
    </source>
</evidence>
<reference evidence="9 10" key="1">
    <citation type="submission" date="2020-06" db="EMBL/GenBank/DDBJ databases">
        <authorList>
            <person name="Li R."/>
            <person name="Bekaert M."/>
        </authorList>
    </citation>
    <scope>NUCLEOTIDE SEQUENCE [LARGE SCALE GENOMIC DNA]</scope>
    <source>
        <strain evidence="10">wild</strain>
    </source>
</reference>
<dbReference type="InterPro" id="IPR052056">
    <property type="entry name" value="Mono-ARTD/PARP"/>
</dbReference>
<dbReference type="FunFam" id="3.90.228.10:FF:000008">
    <property type="entry name" value="Poly [ADP-ribose] polymerase"/>
    <property type="match status" value="1"/>
</dbReference>
<dbReference type="SUPFAM" id="SSF56399">
    <property type="entry name" value="ADP-ribosylation"/>
    <property type="match status" value="1"/>
</dbReference>
<dbReference type="Pfam" id="PF01661">
    <property type="entry name" value="Macro"/>
    <property type="match status" value="2"/>
</dbReference>
<dbReference type="GO" id="GO:0005737">
    <property type="term" value="C:cytoplasm"/>
    <property type="evidence" value="ECO:0007669"/>
    <property type="project" value="TreeGrafter"/>
</dbReference>
<dbReference type="InterPro" id="IPR043472">
    <property type="entry name" value="Macro_dom-like"/>
</dbReference>
<dbReference type="InterPro" id="IPR012317">
    <property type="entry name" value="Poly(ADP-ribose)pol_cat_dom"/>
</dbReference>
<evidence type="ECO:0000256" key="6">
    <source>
        <dbReference type="RuleBase" id="RU362114"/>
    </source>
</evidence>
<dbReference type="PANTHER" id="PTHR14453">
    <property type="entry name" value="PARP/ZINC FINGER CCCH TYPE DOMAIN CONTAINING PROTEIN"/>
    <property type="match status" value="1"/>
</dbReference>
<feature type="domain" description="Macro" evidence="8">
    <location>
        <begin position="263"/>
        <end position="453"/>
    </location>
</feature>
<evidence type="ECO:0000256" key="1">
    <source>
        <dbReference type="ARBA" id="ARBA00004123"/>
    </source>
</evidence>
<dbReference type="Gene3D" id="3.90.228.10">
    <property type="match status" value="1"/>
</dbReference>
<dbReference type="PANTHER" id="PTHR14453:SF67">
    <property type="entry name" value="POLY [ADP-RIBOSE] POLYMERASE"/>
    <property type="match status" value="1"/>
</dbReference>
<dbReference type="GO" id="GO:0010629">
    <property type="term" value="P:negative regulation of gene expression"/>
    <property type="evidence" value="ECO:0007669"/>
    <property type="project" value="TreeGrafter"/>
</dbReference>
<evidence type="ECO:0000256" key="3">
    <source>
        <dbReference type="ARBA" id="ARBA00022679"/>
    </source>
</evidence>
<keyword evidence="2 6" id="KW-0328">Glycosyltransferase</keyword>
<evidence type="ECO:0000259" key="7">
    <source>
        <dbReference type="PROSITE" id="PS51059"/>
    </source>
</evidence>
<keyword evidence="4 6" id="KW-0520">NAD</keyword>
<feature type="domain" description="PARP catalytic" evidence="7">
    <location>
        <begin position="523"/>
        <end position="722"/>
    </location>
</feature>
<comment type="subcellular location">
    <subcellularLocation>
        <location evidence="1">Nucleus</location>
    </subcellularLocation>
</comment>
<evidence type="ECO:0000256" key="5">
    <source>
        <dbReference type="ARBA" id="ARBA00023242"/>
    </source>
</evidence>
<dbReference type="SUPFAM" id="SSF52949">
    <property type="entry name" value="Macro domain-like"/>
    <property type="match status" value="2"/>
</dbReference>
<protein>
    <recommendedName>
        <fullName evidence="6">Poly [ADP-ribose] polymerase</fullName>
        <shortName evidence="6">PARP</shortName>
        <ecNumber evidence="6">2.4.2.-</ecNumber>
    </recommendedName>
</protein>
<dbReference type="OrthoDB" id="6133115at2759"/>
<dbReference type="GO" id="GO:0003714">
    <property type="term" value="F:transcription corepressor activity"/>
    <property type="evidence" value="ECO:0007669"/>
    <property type="project" value="TreeGrafter"/>
</dbReference>
<evidence type="ECO:0000256" key="4">
    <source>
        <dbReference type="ARBA" id="ARBA00023027"/>
    </source>
</evidence>
<organism evidence="9 10">
    <name type="scientific">Mytilus coruscus</name>
    <name type="common">Sea mussel</name>
    <dbReference type="NCBI Taxonomy" id="42192"/>
    <lineage>
        <taxon>Eukaryota</taxon>
        <taxon>Metazoa</taxon>
        <taxon>Spiralia</taxon>
        <taxon>Lophotrochozoa</taxon>
        <taxon>Mollusca</taxon>
        <taxon>Bivalvia</taxon>
        <taxon>Autobranchia</taxon>
        <taxon>Pteriomorphia</taxon>
        <taxon>Mytilida</taxon>
        <taxon>Mytiloidea</taxon>
        <taxon>Mytilidae</taxon>
        <taxon>Mytilinae</taxon>
        <taxon>Mytilus</taxon>
    </lineage>
</organism>
<dbReference type="GO" id="GO:0003950">
    <property type="term" value="F:NAD+ poly-ADP-ribosyltransferase activity"/>
    <property type="evidence" value="ECO:0007669"/>
    <property type="project" value="UniProtKB-UniRule"/>
</dbReference>
<dbReference type="GO" id="GO:0005634">
    <property type="term" value="C:nucleus"/>
    <property type="evidence" value="ECO:0007669"/>
    <property type="project" value="UniProtKB-SubCell"/>
</dbReference>
<name>A0A6J8CCN4_MYTCO</name>
<evidence type="ECO:0000313" key="9">
    <source>
        <dbReference type="EMBL" id="CAC5392790.1"/>
    </source>
</evidence>
<evidence type="ECO:0000313" key="10">
    <source>
        <dbReference type="Proteomes" id="UP000507470"/>
    </source>
</evidence>
<dbReference type="Gene3D" id="3.40.220.10">
    <property type="entry name" value="Leucine Aminopeptidase, subunit E, domain 1"/>
    <property type="match status" value="2"/>
</dbReference>
<keyword evidence="3 6" id="KW-0808">Transferase</keyword>
<dbReference type="EMBL" id="CACVKT020005076">
    <property type="protein sequence ID" value="CAC5392790.1"/>
    <property type="molecule type" value="Genomic_DNA"/>
</dbReference>
<dbReference type="PROSITE" id="PS51059">
    <property type="entry name" value="PARP_CATALYTIC"/>
    <property type="match status" value="1"/>
</dbReference>
<evidence type="ECO:0000259" key="8">
    <source>
        <dbReference type="PROSITE" id="PS51154"/>
    </source>
</evidence>
<accession>A0A6J8CCN4</accession>
<dbReference type="Proteomes" id="UP000507470">
    <property type="component" value="Unassembled WGS sequence"/>
</dbReference>
<sequence length="722" mass="81586">MKTECSKYIERHGICGQCLCITTAGNLTHYKKILHVKAPAQNENSTIATLTENISETIRICLTQANMDNINSIALPPFITLGFHTACNTDIVKTYPESVMKYSKAAGMKSSIKEIHFVHTDQADMEAIHAAFLQTIPDSYADEYIKQKDIANELLGYAEMNEFHTYKTSTKPLKFSASQNISDRTEKVKMYQSVRGLFSGGTQYQQSLMNATEDLSSGSIHKRKTLAYPFNPWSTAGTLHINEKKIETRQSSVRSSTLYRTGQDSLIMITKEGIKVFVYKADICYLSNIYCIVNPYSSRMNETDGSTNIVASAGEEMKIECSKYINIHGILRRQCVCITTAGSLTHYKKILHVKAPVRNENSTITALTENISETIWICLSQANMDNMTSIALPPLITLGFDTVWNTNIVKIYPESVMKYSSEAGMQSSIKEIHFVHTDQSEVEAIRSAFLQTIPDSNADQQHIKRKDRGSEFLGYAKTNEFHIFQTNTETSKFPVCDTTSDKTAKFKMCQSMPDLFSDSSENVPSNWTGMEAHEMITTVILQPHDQEYKDVVDEFKQTSAKHYDIIKVERIQNRTLHQQYKARKKLMDSIYPSCFNNERKLWHGTTLEAVDGINTYGFNRGYCGKNAASYGNGVYFAVNSSYSTKSQYSTPDHNNNKRVYLCKVLVGEYVKGQRDMRVPPQKYGASGSHILYDSVVDNPSAPRIFVIFHDAQAYPEYLVVLR</sequence>
<dbReference type="EC" id="2.4.2.-" evidence="6"/>
<proteinExistence type="predicted"/>